<proteinExistence type="predicted"/>
<feature type="domain" description="Integrase catalytic" evidence="1">
    <location>
        <begin position="1"/>
        <end position="83"/>
    </location>
</feature>
<dbReference type="PANTHER" id="PTHR37984:SF5">
    <property type="entry name" value="PROTEIN NYNRIN-LIKE"/>
    <property type="match status" value="1"/>
</dbReference>
<evidence type="ECO:0000313" key="2">
    <source>
        <dbReference type="EMBL" id="GES85707.1"/>
    </source>
</evidence>
<evidence type="ECO:0000313" key="3">
    <source>
        <dbReference type="Proteomes" id="UP000615446"/>
    </source>
</evidence>
<dbReference type="GO" id="GO:0003676">
    <property type="term" value="F:nucleic acid binding"/>
    <property type="evidence" value="ECO:0007669"/>
    <property type="project" value="InterPro"/>
</dbReference>
<dbReference type="PANTHER" id="PTHR37984">
    <property type="entry name" value="PROTEIN CBG26694"/>
    <property type="match status" value="1"/>
</dbReference>
<dbReference type="GO" id="GO:0015074">
    <property type="term" value="P:DNA integration"/>
    <property type="evidence" value="ECO:0007669"/>
    <property type="project" value="InterPro"/>
</dbReference>
<dbReference type="OrthoDB" id="2430298at2759"/>
<protein>
    <submittedName>
        <fullName evidence="2">DDE-type integrase/transposase/recombinase</fullName>
    </submittedName>
</protein>
<dbReference type="InterPro" id="IPR001584">
    <property type="entry name" value="Integrase_cat-core"/>
</dbReference>
<dbReference type="Gene3D" id="3.30.420.10">
    <property type="entry name" value="Ribonuclease H-like superfamily/Ribonuclease H"/>
    <property type="match status" value="1"/>
</dbReference>
<reference evidence="2" key="1">
    <citation type="submission" date="2019-10" db="EMBL/GenBank/DDBJ databases">
        <title>Conservation and host-specific expression of non-tandemly repeated heterogenous ribosome RNA gene in arbuscular mycorrhizal fungi.</title>
        <authorList>
            <person name="Maeda T."/>
            <person name="Kobayashi Y."/>
            <person name="Nakagawa T."/>
            <person name="Ezawa T."/>
            <person name="Yamaguchi K."/>
            <person name="Bino T."/>
            <person name="Nishimoto Y."/>
            <person name="Shigenobu S."/>
            <person name="Kawaguchi M."/>
        </authorList>
    </citation>
    <scope>NUCLEOTIDE SEQUENCE</scope>
    <source>
        <strain evidence="2">HR1</strain>
    </source>
</reference>
<gene>
    <name evidence="2" type="ORF">RCL2_001281100</name>
</gene>
<dbReference type="InterPro" id="IPR050951">
    <property type="entry name" value="Retrovirus_Pol_polyprotein"/>
</dbReference>
<organism evidence="2 3">
    <name type="scientific">Rhizophagus clarus</name>
    <dbReference type="NCBI Taxonomy" id="94130"/>
    <lineage>
        <taxon>Eukaryota</taxon>
        <taxon>Fungi</taxon>
        <taxon>Fungi incertae sedis</taxon>
        <taxon>Mucoromycota</taxon>
        <taxon>Glomeromycotina</taxon>
        <taxon>Glomeromycetes</taxon>
        <taxon>Glomerales</taxon>
        <taxon>Glomeraceae</taxon>
        <taxon>Rhizophagus</taxon>
    </lineage>
</organism>
<dbReference type="Proteomes" id="UP000615446">
    <property type="component" value="Unassembled WGS sequence"/>
</dbReference>
<sequence>MVLKDIDIKGPLPRTEQGNRYIIIAMDYFTKWSEAKAIENIHAETVAKFIYEEIICRYGVPQEILSDRGTSFVNQIIDKTLEECIAKLVNSENKEWDQLVDATLFAYRTKKHSITEKDEQIPLLARLYQLIENLETDRQEVIDIIDREQQKQKERYDQQRISVKLKIGDKVLVERT</sequence>
<dbReference type="PROSITE" id="PS50994">
    <property type="entry name" value="INTEGRASE"/>
    <property type="match status" value="1"/>
</dbReference>
<dbReference type="AlphaFoldDB" id="A0A8H3LCA6"/>
<dbReference type="GO" id="GO:0005634">
    <property type="term" value="C:nucleus"/>
    <property type="evidence" value="ECO:0007669"/>
    <property type="project" value="UniProtKB-ARBA"/>
</dbReference>
<evidence type="ECO:0000259" key="1">
    <source>
        <dbReference type="PROSITE" id="PS50994"/>
    </source>
</evidence>
<accession>A0A8H3LCA6</accession>
<dbReference type="SUPFAM" id="SSF53098">
    <property type="entry name" value="Ribonuclease H-like"/>
    <property type="match status" value="1"/>
</dbReference>
<name>A0A8H3LCA6_9GLOM</name>
<dbReference type="InterPro" id="IPR012337">
    <property type="entry name" value="RNaseH-like_sf"/>
</dbReference>
<dbReference type="EMBL" id="BLAL01000156">
    <property type="protein sequence ID" value="GES85707.1"/>
    <property type="molecule type" value="Genomic_DNA"/>
</dbReference>
<comment type="caution">
    <text evidence="2">The sequence shown here is derived from an EMBL/GenBank/DDBJ whole genome shotgun (WGS) entry which is preliminary data.</text>
</comment>
<dbReference type="InterPro" id="IPR036397">
    <property type="entry name" value="RNaseH_sf"/>
</dbReference>